<dbReference type="Proteomes" id="UP000005019">
    <property type="component" value="Unassembled WGS sequence"/>
</dbReference>
<dbReference type="Gene3D" id="3.10.450.50">
    <property type="match status" value="1"/>
</dbReference>
<protein>
    <recommendedName>
        <fullName evidence="1">UPF0225 protein METUNv1_03588</fullName>
    </recommendedName>
</protein>
<dbReference type="HAMAP" id="MF_00612">
    <property type="entry name" value="UPF0225"/>
    <property type="match status" value="1"/>
</dbReference>
<accession>F5RGZ6</accession>
<gene>
    <name evidence="3" type="ORF">METUNv1_03588</name>
</gene>
<dbReference type="InterPro" id="IPR023006">
    <property type="entry name" value="YchJ-like"/>
</dbReference>
<dbReference type="AlphaFoldDB" id="F5RGZ6"/>
<dbReference type="RefSeq" id="WP_008064092.1">
    <property type="nucleotide sequence ID" value="NZ_AFHG01000058.1"/>
</dbReference>
<sequence length="129" mass="14544">MKPEPAALCVCGSGRPADDCCARFHAGEAAPTPEALMRSRYSAFVLDRRDYLLDTWHPDTRPQDLPPPEPGLRWLGLEVKAHALSDADHGTVEFVARSKIAGRAHRLHETSRFVRENGRWYYLDGDFAR</sequence>
<organism evidence="3 4">
    <name type="scientific">Methyloversatilis universalis (strain ATCC BAA-1314 / DSM 25237 / JCM 13912 / CCUG 52030 / FAM5)</name>
    <dbReference type="NCBI Taxonomy" id="1000565"/>
    <lineage>
        <taxon>Bacteria</taxon>
        <taxon>Pseudomonadati</taxon>
        <taxon>Pseudomonadota</taxon>
        <taxon>Betaproteobacteria</taxon>
        <taxon>Nitrosomonadales</taxon>
        <taxon>Sterolibacteriaceae</taxon>
        <taxon>Methyloversatilis</taxon>
    </lineage>
</organism>
<feature type="domain" description="YchJ-like middle NTF2-like" evidence="2">
    <location>
        <begin position="32"/>
        <end position="125"/>
    </location>
</feature>
<dbReference type="InterPro" id="IPR048469">
    <property type="entry name" value="YchJ-like_M"/>
</dbReference>
<evidence type="ECO:0000313" key="3">
    <source>
        <dbReference type="EMBL" id="EGK70200.1"/>
    </source>
</evidence>
<evidence type="ECO:0000256" key="1">
    <source>
        <dbReference type="HAMAP-Rule" id="MF_00612"/>
    </source>
</evidence>
<proteinExistence type="inferred from homology"/>
<comment type="similarity">
    <text evidence="1">Belongs to the UPF0225 family.</text>
</comment>
<keyword evidence="4" id="KW-1185">Reference proteome</keyword>
<dbReference type="Pfam" id="PF17775">
    <property type="entry name" value="YchJ_M-like"/>
    <property type="match status" value="1"/>
</dbReference>
<dbReference type="SUPFAM" id="SSF54427">
    <property type="entry name" value="NTF2-like"/>
    <property type="match status" value="1"/>
</dbReference>
<dbReference type="eggNOG" id="COG3012">
    <property type="taxonomic scope" value="Bacteria"/>
</dbReference>
<dbReference type="InterPro" id="IPR032710">
    <property type="entry name" value="NTF2-like_dom_sf"/>
</dbReference>
<dbReference type="PANTHER" id="PTHR33747:SF1">
    <property type="entry name" value="ADENYLATE CYCLASE-ASSOCIATED CAP C-TERMINAL DOMAIN-CONTAINING PROTEIN"/>
    <property type="match status" value="1"/>
</dbReference>
<dbReference type="PANTHER" id="PTHR33747">
    <property type="entry name" value="UPF0225 PROTEIN SCO1677"/>
    <property type="match status" value="1"/>
</dbReference>
<dbReference type="STRING" id="1000565.METUNv1_03588"/>
<dbReference type="EMBL" id="AFHG01000058">
    <property type="protein sequence ID" value="EGK70200.1"/>
    <property type="molecule type" value="Genomic_DNA"/>
</dbReference>
<name>F5RGZ6_METUF</name>
<dbReference type="OrthoDB" id="21421at2"/>
<evidence type="ECO:0000313" key="4">
    <source>
        <dbReference type="Proteomes" id="UP000005019"/>
    </source>
</evidence>
<reference evidence="3 4" key="1">
    <citation type="journal article" date="2011" name="J. Bacteriol.">
        <title>Genome sequence of Methyloversatilis universalis FAM5T, a methylotrophic representative of the order Rhodocyclales.</title>
        <authorList>
            <person name="Kittichotirat W."/>
            <person name="Good N.M."/>
            <person name="Hall R."/>
            <person name="Bringel F."/>
            <person name="Lajus A."/>
            <person name="Medigue C."/>
            <person name="Smalley N.E."/>
            <person name="Beck D."/>
            <person name="Bumgarner R."/>
            <person name="Vuilleumier S."/>
            <person name="Kalyuzhnaya M.G."/>
        </authorList>
    </citation>
    <scope>NUCLEOTIDE SEQUENCE [LARGE SCALE GENOMIC DNA]</scope>
    <source>
        <strain evidence="4">ATCC BAA-1314 / JCM 13912 / FAM5</strain>
    </source>
</reference>
<evidence type="ECO:0000259" key="2">
    <source>
        <dbReference type="Pfam" id="PF17775"/>
    </source>
</evidence>
<comment type="caution">
    <text evidence="3">The sequence shown here is derived from an EMBL/GenBank/DDBJ whole genome shotgun (WGS) entry which is preliminary data.</text>
</comment>